<evidence type="ECO:0000313" key="4">
    <source>
        <dbReference type="EMBL" id="CAF9923401.1"/>
    </source>
</evidence>
<evidence type="ECO:0000256" key="2">
    <source>
        <dbReference type="ARBA" id="ARBA00022448"/>
    </source>
</evidence>
<organism evidence="4 5">
    <name type="scientific">Alectoria fallacina</name>
    <dbReference type="NCBI Taxonomy" id="1903189"/>
    <lineage>
        <taxon>Eukaryota</taxon>
        <taxon>Fungi</taxon>
        <taxon>Dikarya</taxon>
        <taxon>Ascomycota</taxon>
        <taxon>Pezizomycotina</taxon>
        <taxon>Lecanoromycetes</taxon>
        <taxon>OSLEUM clade</taxon>
        <taxon>Lecanoromycetidae</taxon>
        <taxon>Lecanorales</taxon>
        <taxon>Lecanorineae</taxon>
        <taxon>Parmeliaceae</taxon>
        <taxon>Alectoria</taxon>
    </lineage>
</organism>
<dbReference type="AlphaFoldDB" id="A0A8H3FF08"/>
<dbReference type="PANTHER" id="PTHR15837">
    <property type="entry name" value="RAN GUANINE NUCLEOTIDE RELEASE FACTOR"/>
    <property type="match status" value="1"/>
</dbReference>
<dbReference type="InterPro" id="IPR016123">
    <property type="entry name" value="Mog1/PsbP_a/b/a-sand"/>
</dbReference>
<name>A0A8H3FF08_9LECA</name>
<dbReference type="Gene3D" id="3.40.1000.10">
    <property type="entry name" value="Mog1/PsbP, alpha/beta/alpha sandwich"/>
    <property type="match status" value="1"/>
</dbReference>
<dbReference type="GO" id="GO:0005085">
    <property type="term" value="F:guanyl-nucleotide exchange factor activity"/>
    <property type="evidence" value="ECO:0007669"/>
    <property type="project" value="TreeGrafter"/>
</dbReference>
<evidence type="ECO:0008006" key="6">
    <source>
        <dbReference type="Google" id="ProtNLM"/>
    </source>
</evidence>
<protein>
    <recommendedName>
        <fullName evidence="6">Mog1p/PsbP-like protein</fullName>
    </recommendedName>
</protein>
<dbReference type="PANTHER" id="PTHR15837:SF0">
    <property type="entry name" value="RAN GUANINE NUCLEOTIDE RELEASE FACTOR"/>
    <property type="match status" value="1"/>
</dbReference>
<gene>
    <name evidence="4" type="ORF">ALECFALPRED_002374</name>
</gene>
<sequence length="196" mass="21752">MTTPLKHTKLFGGAITADIPSNFADVSNIRQVPNNQEVYLDINGFTSLTFDITERVSHVSTNKDALEYHFADIVAEEDTQNIWSVVENVELPNFPRTTPILALTAITKPPASTVPANSLTPTHTNVQFTLIRLVEQCTDIAITLNTPHFAGEADGQIANGREARTRPWETEQELGNMYHQIVTSFAIKDWGLFNGE</sequence>
<dbReference type="InterPro" id="IPR007681">
    <property type="entry name" value="Mog1"/>
</dbReference>
<dbReference type="GO" id="GO:0005634">
    <property type="term" value="C:nucleus"/>
    <property type="evidence" value="ECO:0007669"/>
    <property type="project" value="TreeGrafter"/>
</dbReference>
<keyword evidence="3" id="KW-0653">Protein transport</keyword>
<keyword evidence="5" id="KW-1185">Reference proteome</keyword>
<evidence type="ECO:0000313" key="5">
    <source>
        <dbReference type="Proteomes" id="UP000664203"/>
    </source>
</evidence>
<dbReference type="SUPFAM" id="SSF55724">
    <property type="entry name" value="Mog1p/PsbP-like"/>
    <property type="match status" value="1"/>
</dbReference>
<dbReference type="OrthoDB" id="10255285at2759"/>
<evidence type="ECO:0000256" key="3">
    <source>
        <dbReference type="ARBA" id="ARBA00022927"/>
    </source>
</evidence>
<comment type="similarity">
    <text evidence="1">Belongs to the MOG1 family.</text>
</comment>
<comment type="caution">
    <text evidence="4">The sequence shown here is derived from an EMBL/GenBank/DDBJ whole genome shotgun (WGS) entry which is preliminary data.</text>
</comment>
<evidence type="ECO:0000256" key="1">
    <source>
        <dbReference type="ARBA" id="ARBA00010307"/>
    </source>
</evidence>
<dbReference type="GO" id="GO:0006606">
    <property type="term" value="P:protein import into nucleus"/>
    <property type="evidence" value="ECO:0007669"/>
    <property type="project" value="TreeGrafter"/>
</dbReference>
<dbReference type="GO" id="GO:0031267">
    <property type="term" value="F:small GTPase binding"/>
    <property type="evidence" value="ECO:0007669"/>
    <property type="project" value="TreeGrafter"/>
</dbReference>
<accession>A0A8H3FF08</accession>
<dbReference type="Proteomes" id="UP000664203">
    <property type="component" value="Unassembled WGS sequence"/>
</dbReference>
<proteinExistence type="inferred from homology"/>
<reference evidence="4" key="1">
    <citation type="submission" date="2021-03" db="EMBL/GenBank/DDBJ databases">
        <authorList>
            <person name="Tagirdzhanova G."/>
        </authorList>
    </citation>
    <scope>NUCLEOTIDE SEQUENCE</scope>
</reference>
<dbReference type="Pfam" id="PF04603">
    <property type="entry name" value="Mog1"/>
    <property type="match status" value="1"/>
</dbReference>
<keyword evidence="2" id="KW-0813">Transport</keyword>
<dbReference type="EMBL" id="CAJPDR010000168">
    <property type="protein sequence ID" value="CAF9923401.1"/>
    <property type="molecule type" value="Genomic_DNA"/>
</dbReference>